<dbReference type="Gene3D" id="4.10.60.10">
    <property type="entry name" value="Zinc finger, CCHC-type"/>
    <property type="match status" value="1"/>
</dbReference>
<dbReference type="SUPFAM" id="SSF57756">
    <property type="entry name" value="Retrovirus zinc finger-like domains"/>
    <property type="match status" value="1"/>
</dbReference>
<keyword evidence="3" id="KW-1185">Reference proteome</keyword>
<dbReference type="EMBL" id="CAXIPU020000446">
    <property type="protein sequence ID" value="CAL1672064.1"/>
    <property type="molecule type" value="Genomic_DNA"/>
</dbReference>
<dbReference type="InterPro" id="IPR036875">
    <property type="entry name" value="Znf_CCHC_sf"/>
</dbReference>
<feature type="compositionally biased region" description="Basic and acidic residues" evidence="1">
    <location>
        <begin position="346"/>
        <end position="355"/>
    </location>
</feature>
<sequence length="490" mass="54930">MVGTRRQITQQQTMERERLEGMSLDEVRQEALRYQLTVATSTDRDKIIDAILEHLMRSSLPEELPLTIQRTAAQKPRSRKGSQTDLPGPSNQTTVPAFETPSQVGPMDQFAIMLSAFMDQQKQMLEEIRALSRREASVPSDAPQEREERESEESPRSPAISTSTPAQAVSLLTPQIPEFGGTDDENVQIWTQRVDRVAQVHRAPNDVVLLAASAKLTKLAKRWYEMQQGHVLESWPALRQALLQMFDRRVSFTAAMQRIEARKWNMSKESFDQYAIDKLALIHRLDIPTADSINLIIGDIPQHSLRATALTLPTQSVDKFLEAMRRITFGMSDLEKKNSHLHKGARNKEGHKASDGKTTGQSDSKSTEGTCNYCKKKGHWKADCLALKRKERAAETTSPTAKASSSQQPTTAAVAETEKDKFYLSAPIVFINNINGIENNLSALMDTGSPVSFISLSNFTKIYEKPITSLEKVDRKFNALPKTPINVLEK</sequence>
<comment type="caution">
    <text evidence="2">The sequence shown here is derived from an EMBL/GenBank/DDBJ whole genome shotgun (WGS) entry which is preliminary data.</text>
</comment>
<feature type="compositionally biased region" description="Polar residues" evidence="1">
    <location>
        <begin position="81"/>
        <end position="103"/>
    </location>
</feature>
<feature type="region of interest" description="Disordered" evidence="1">
    <location>
        <begin position="71"/>
        <end position="103"/>
    </location>
</feature>
<feature type="region of interest" description="Disordered" evidence="1">
    <location>
        <begin position="132"/>
        <end position="165"/>
    </location>
</feature>
<evidence type="ECO:0000313" key="2">
    <source>
        <dbReference type="EMBL" id="CAL1672064.1"/>
    </source>
</evidence>
<dbReference type="Proteomes" id="UP001497644">
    <property type="component" value="Unassembled WGS sequence"/>
</dbReference>
<evidence type="ECO:0000256" key="1">
    <source>
        <dbReference type="SAM" id="MobiDB-lite"/>
    </source>
</evidence>
<feature type="compositionally biased region" description="Basic and acidic residues" evidence="1">
    <location>
        <begin position="143"/>
        <end position="155"/>
    </location>
</feature>
<dbReference type="GO" id="GO:0008270">
    <property type="term" value="F:zinc ion binding"/>
    <property type="evidence" value="ECO:0007669"/>
    <property type="project" value="InterPro"/>
</dbReference>
<organism evidence="2 3">
    <name type="scientific">Lasius platythorax</name>
    <dbReference type="NCBI Taxonomy" id="488582"/>
    <lineage>
        <taxon>Eukaryota</taxon>
        <taxon>Metazoa</taxon>
        <taxon>Ecdysozoa</taxon>
        <taxon>Arthropoda</taxon>
        <taxon>Hexapoda</taxon>
        <taxon>Insecta</taxon>
        <taxon>Pterygota</taxon>
        <taxon>Neoptera</taxon>
        <taxon>Endopterygota</taxon>
        <taxon>Hymenoptera</taxon>
        <taxon>Apocrita</taxon>
        <taxon>Aculeata</taxon>
        <taxon>Formicoidea</taxon>
        <taxon>Formicidae</taxon>
        <taxon>Formicinae</taxon>
        <taxon>Lasius</taxon>
        <taxon>Lasius</taxon>
    </lineage>
</organism>
<proteinExistence type="predicted"/>
<feature type="region of interest" description="Disordered" evidence="1">
    <location>
        <begin position="338"/>
        <end position="369"/>
    </location>
</feature>
<evidence type="ECO:0000313" key="3">
    <source>
        <dbReference type="Proteomes" id="UP001497644"/>
    </source>
</evidence>
<name>A0AAV2MX10_9HYME</name>
<reference evidence="2" key="1">
    <citation type="submission" date="2024-04" db="EMBL/GenBank/DDBJ databases">
        <authorList>
            <consortium name="Molecular Ecology Group"/>
        </authorList>
    </citation>
    <scope>NUCLEOTIDE SEQUENCE</scope>
</reference>
<evidence type="ECO:0008006" key="4">
    <source>
        <dbReference type="Google" id="ProtNLM"/>
    </source>
</evidence>
<dbReference type="AlphaFoldDB" id="A0AAV2MX10"/>
<protein>
    <recommendedName>
        <fullName evidence="4">CCHC-type domain-containing protein</fullName>
    </recommendedName>
</protein>
<gene>
    <name evidence="2" type="ORF">LPLAT_LOCUS5471</name>
</gene>
<accession>A0AAV2MX10</accession>
<dbReference type="GO" id="GO:0003676">
    <property type="term" value="F:nucleic acid binding"/>
    <property type="evidence" value="ECO:0007669"/>
    <property type="project" value="InterPro"/>
</dbReference>
<feature type="compositionally biased region" description="Polar residues" evidence="1">
    <location>
        <begin position="356"/>
        <end position="369"/>
    </location>
</feature>